<dbReference type="InterPro" id="IPR019145">
    <property type="entry name" value="Mediator_Med10"/>
</dbReference>
<keyword evidence="6 14" id="KW-0812">Transmembrane</keyword>
<comment type="function">
    <text evidence="13">Component of the Mediator complex, a coactivator involved in the regulated transcription of nearly all RNA polymerase II-dependent genes. Mediator functions as a bridge to convey information from gene-specific regulatory proteins to the basal RNA polymerase II transcription machinery. Mediator is recruited to promoters by direct interactions with regulatory proteins and serves as a scaffold for the assembly of a functional preinitiation complex with RNA polymerase II and the general transcription factors.</text>
</comment>
<evidence type="ECO:0000313" key="16">
    <source>
        <dbReference type="Proteomes" id="UP001458880"/>
    </source>
</evidence>
<dbReference type="InterPro" id="IPR019168">
    <property type="entry name" value="NEP1-R1"/>
</dbReference>
<keyword evidence="12 13" id="KW-0539">Nucleus</keyword>
<accession>A0AAW1JSV7</accession>
<keyword evidence="5" id="KW-0963">Cytoplasm</keyword>
<sequence>MSPEQTACEDIIVDLKAFERRLTEVIQCLQPATYRWRIVLLVVSICVAAGAGQWLMDPTTRIVPLTQSLSNHPFFLIATILLVFIFLMGVHKRVIAASIITSRTRDVLCDFNMSCDDTENLETQLEMFIENVRQIHIIVSDFQPQSQNVLNQKLQSLVHGLQEVDKLKSQVQDVHVPLEVFDYIDQGRNPQLYTKDCIEKALAKNEQVKGKIDAYRKFKANMLLELSRVFPAELNKYRAIRGDE</sequence>
<evidence type="ECO:0000313" key="15">
    <source>
        <dbReference type="EMBL" id="KAK9707632.1"/>
    </source>
</evidence>
<comment type="subunit">
    <text evidence="13">Component of the Mediator complex.</text>
</comment>
<evidence type="ECO:0000256" key="10">
    <source>
        <dbReference type="ARBA" id="ARBA00023136"/>
    </source>
</evidence>
<feature type="transmembrane region" description="Helical" evidence="14">
    <location>
        <begin position="38"/>
        <end position="55"/>
    </location>
</feature>
<feature type="transmembrane region" description="Helical" evidence="14">
    <location>
        <begin position="75"/>
        <end position="95"/>
    </location>
</feature>
<name>A0AAW1JSV7_POPJA</name>
<gene>
    <name evidence="13" type="primary">MED10</name>
    <name evidence="15" type="ORF">QE152_g27706</name>
</gene>
<dbReference type="GO" id="GO:0016592">
    <property type="term" value="C:mediator complex"/>
    <property type="evidence" value="ECO:0007669"/>
    <property type="project" value="InterPro"/>
</dbReference>
<keyword evidence="9" id="KW-0443">Lipid metabolism</keyword>
<keyword evidence="16" id="KW-1185">Reference proteome</keyword>
<proteinExistence type="inferred from homology"/>
<comment type="subcellular location">
    <subcellularLocation>
        <location evidence="2">Cytoplasm</location>
    </subcellularLocation>
    <subcellularLocation>
        <location evidence="1">Nucleus membrane</location>
        <topology evidence="1">Multi-pass membrane protein</topology>
    </subcellularLocation>
</comment>
<evidence type="ECO:0000256" key="1">
    <source>
        <dbReference type="ARBA" id="ARBA00004232"/>
    </source>
</evidence>
<protein>
    <recommendedName>
        <fullName evidence="13">Mediator of RNA polymerase II transcription subunit 10</fullName>
    </recommendedName>
    <alternativeName>
        <fullName evidence="13">Mediator complex subunit 10</fullName>
    </alternativeName>
</protein>
<dbReference type="GO" id="GO:0005737">
    <property type="term" value="C:cytoplasm"/>
    <property type="evidence" value="ECO:0007669"/>
    <property type="project" value="UniProtKB-SubCell"/>
</dbReference>
<dbReference type="GO" id="GO:0071595">
    <property type="term" value="C:Nem1-Spo7 phosphatase complex"/>
    <property type="evidence" value="ECO:0007669"/>
    <property type="project" value="InterPro"/>
</dbReference>
<dbReference type="Proteomes" id="UP001458880">
    <property type="component" value="Unassembled WGS sequence"/>
</dbReference>
<evidence type="ECO:0000256" key="14">
    <source>
        <dbReference type="SAM" id="Phobius"/>
    </source>
</evidence>
<dbReference type="Pfam" id="PF09771">
    <property type="entry name" value="Tmemb_18A"/>
    <property type="match status" value="1"/>
</dbReference>
<keyword evidence="13" id="KW-0010">Activator</keyword>
<keyword evidence="11 13" id="KW-0804">Transcription</keyword>
<dbReference type="EMBL" id="JASPKY010000345">
    <property type="protein sequence ID" value="KAK9707632.1"/>
    <property type="molecule type" value="Genomic_DNA"/>
</dbReference>
<keyword evidence="10 14" id="KW-0472">Membrane</keyword>
<evidence type="ECO:0000256" key="12">
    <source>
        <dbReference type="ARBA" id="ARBA00023242"/>
    </source>
</evidence>
<dbReference type="GO" id="GO:0003712">
    <property type="term" value="F:transcription coregulator activity"/>
    <property type="evidence" value="ECO:0007669"/>
    <property type="project" value="InterPro"/>
</dbReference>
<evidence type="ECO:0000256" key="3">
    <source>
        <dbReference type="ARBA" id="ARBA00005389"/>
    </source>
</evidence>
<evidence type="ECO:0000256" key="5">
    <source>
        <dbReference type="ARBA" id="ARBA00022490"/>
    </source>
</evidence>
<evidence type="ECO:0000256" key="4">
    <source>
        <dbReference type="ARBA" id="ARBA00010998"/>
    </source>
</evidence>
<dbReference type="GO" id="GO:0006357">
    <property type="term" value="P:regulation of transcription by RNA polymerase II"/>
    <property type="evidence" value="ECO:0007669"/>
    <property type="project" value="InterPro"/>
</dbReference>
<dbReference type="GO" id="GO:0006629">
    <property type="term" value="P:lipid metabolic process"/>
    <property type="evidence" value="ECO:0007669"/>
    <property type="project" value="UniProtKB-KW"/>
</dbReference>
<organism evidence="15 16">
    <name type="scientific">Popillia japonica</name>
    <name type="common">Japanese beetle</name>
    <dbReference type="NCBI Taxonomy" id="7064"/>
    <lineage>
        <taxon>Eukaryota</taxon>
        <taxon>Metazoa</taxon>
        <taxon>Ecdysozoa</taxon>
        <taxon>Arthropoda</taxon>
        <taxon>Hexapoda</taxon>
        <taxon>Insecta</taxon>
        <taxon>Pterygota</taxon>
        <taxon>Neoptera</taxon>
        <taxon>Endopterygota</taxon>
        <taxon>Coleoptera</taxon>
        <taxon>Polyphaga</taxon>
        <taxon>Scarabaeiformia</taxon>
        <taxon>Scarabaeidae</taxon>
        <taxon>Rutelinae</taxon>
        <taxon>Popillia</taxon>
    </lineage>
</organism>
<evidence type="ECO:0000256" key="6">
    <source>
        <dbReference type="ARBA" id="ARBA00022692"/>
    </source>
</evidence>
<comment type="caution">
    <text evidence="15">The sequence shown here is derived from an EMBL/GenBank/DDBJ whole genome shotgun (WGS) entry which is preliminary data.</text>
</comment>
<evidence type="ECO:0000256" key="2">
    <source>
        <dbReference type="ARBA" id="ARBA00004496"/>
    </source>
</evidence>
<keyword evidence="8 13" id="KW-0805">Transcription regulation</keyword>
<dbReference type="Pfam" id="PF09748">
    <property type="entry name" value="Med10"/>
    <property type="match status" value="1"/>
</dbReference>
<evidence type="ECO:0000256" key="11">
    <source>
        <dbReference type="ARBA" id="ARBA00023163"/>
    </source>
</evidence>
<dbReference type="GO" id="GO:0031965">
    <property type="term" value="C:nuclear membrane"/>
    <property type="evidence" value="ECO:0007669"/>
    <property type="project" value="UniProtKB-SubCell"/>
</dbReference>
<evidence type="ECO:0000256" key="9">
    <source>
        <dbReference type="ARBA" id="ARBA00023098"/>
    </source>
</evidence>
<reference evidence="15 16" key="1">
    <citation type="journal article" date="2024" name="BMC Genomics">
        <title>De novo assembly and annotation of Popillia japonica's genome with initial clues to its potential as an invasive pest.</title>
        <authorList>
            <person name="Cucini C."/>
            <person name="Boschi S."/>
            <person name="Funari R."/>
            <person name="Cardaioli E."/>
            <person name="Iannotti N."/>
            <person name="Marturano G."/>
            <person name="Paoli F."/>
            <person name="Bruttini M."/>
            <person name="Carapelli A."/>
            <person name="Frati F."/>
            <person name="Nardi F."/>
        </authorList>
    </citation>
    <scope>NUCLEOTIDE SEQUENCE [LARGE SCALE GENOMIC DNA]</scope>
    <source>
        <strain evidence="15">DMR45628</strain>
    </source>
</reference>
<evidence type="ECO:0000256" key="13">
    <source>
        <dbReference type="RuleBase" id="RU364146"/>
    </source>
</evidence>
<comment type="similarity">
    <text evidence="3 13">Belongs to the Mediator complex subunit 10 family.</text>
</comment>
<dbReference type="PANTHER" id="PTHR20996">
    <property type="entry name" value="NUCLEAR ENVELOPE PHOSPHATASE-REGULATORY SUBUNIT 1"/>
    <property type="match status" value="1"/>
</dbReference>
<dbReference type="AlphaFoldDB" id="A0AAW1JSV7"/>
<dbReference type="PANTHER" id="PTHR20996:SF1">
    <property type="entry name" value="NUCLEAR ENVELOPE PHOSPHATASE-REGULATORY SUBUNIT 1"/>
    <property type="match status" value="1"/>
</dbReference>
<comment type="similarity">
    <text evidence="4">Belongs to the CNEP1R1 family.</text>
</comment>
<evidence type="ECO:0000256" key="8">
    <source>
        <dbReference type="ARBA" id="ARBA00023015"/>
    </source>
</evidence>
<evidence type="ECO:0000256" key="7">
    <source>
        <dbReference type="ARBA" id="ARBA00022989"/>
    </source>
</evidence>
<keyword evidence="7 14" id="KW-1133">Transmembrane helix</keyword>